<evidence type="ECO:0000313" key="7">
    <source>
        <dbReference type="Proteomes" id="UP000026249"/>
    </source>
</evidence>
<dbReference type="GO" id="GO:0015035">
    <property type="term" value="F:protein-disulfide reductase activity"/>
    <property type="evidence" value="ECO:0007669"/>
    <property type="project" value="TreeGrafter"/>
</dbReference>
<gene>
    <name evidence="6" type="ORF">ACMU_02915</name>
</gene>
<dbReference type="PROSITE" id="PS51352">
    <property type="entry name" value="THIOREDOXIN_2"/>
    <property type="match status" value="1"/>
</dbReference>
<comment type="caution">
    <text evidence="6">The sequence shown here is derived from an EMBL/GenBank/DDBJ whole genome shotgun (WGS) entry which is preliminary data.</text>
</comment>
<keyword evidence="4" id="KW-0676">Redox-active center</keyword>
<dbReference type="RefSeq" id="WP_035255835.1">
    <property type="nucleotide sequence ID" value="NZ_JFKE01000001.1"/>
</dbReference>
<evidence type="ECO:0000256" key="3">
    <source>
        <dbReference type="ARBA" id="ARBA00023157"/>
    </source>
</evidence>
<dbReference type="InterPro" id="IPR036249">
    <property type="entry name" value="Thioredoxin-like_sf"/>
</dbReference>
<keyword evidence="3" id="KW-1015">Disulfide bond</keyword>
<dbReference type="STRING" id="1454373.ACMU_02915"/>
<dbReference type="Gene3D" id="1.25.40.10">
    <property type="entry name" value="Tetratricopeptide repeat domain"/>
    <property type="match status" value="2"/>
</dbReference>
<dbReference type="SUPFAM" id="SSF52833">
    <property type="entry name" value="Thioredoxin-like"/>
    <property type="match status" value="1"/>
</dbReference>
<dbReference type="SUPFAM" id="SSF48452">
    <property type="entry name" value="TPR-like"/>
    <property type="match status" value="1"/>
</dbReference>
<accession>A0A037ZRK4</accession>
<dbReference type="PROSITE" id="PS00194">
    <property type="entry name" value="THIOREDOXIN_1"/>
    <property type="match status" value="1"/>
</dbReference>
<dbReference type="GO" id="GO:0005829">
    <property type="term" value="C:cytosol"/>
    <property type="evidence" value="ECO:0007669"/>
    <property type="project" value="TreeGrafter"/>
</dbReference>
<dbReference type="GO" id="GO:0045454">
    <property type="term" value="P:cell redox homeostasis"/>
    <property type="evidence" value="ECO:0007669"/>
    <property type="project" value="TreeGrafter"/>
</dbReference>
<keyword evidence="2" id="KW-0249">Electron transport</keyword>
<proteinExistence type="predicted"/>
<name>A0A037ZRK4_9RHOB</name>
<protein>
    <submittedName>
        <fullName evidence="6">Thioredoxin</fullName>
    </submittedName>
</protein>
<reference evidence="6 7" key="1">
    <citation type="submission" date="2014-03" db="EMBL/GenBank/DDBJ databases">
        <title>Draft Genome Sequence of Actibacterium mucosum KCTC 23349, a Marine Alphaproteobacterium with Complex Ionic Requirements Isolated from Mediterranean Seawater at Malvarrosa Beach, Valencia, Spain.</title>
        <authorList>
            <person name="Arahal D.R."/>
            <person name="Shao Z."/>
            <person name="Lai Q."/>
            <person name="Pujalte M.J."/>
        </authorList>
    </citation>
    <scope>NUCLEOTIDE SEQUENCE [LARGE SCALE GENOMIC DNA]</scope>
    <source>
        <strain evidence="6 7">KCTC 23349</strain>
    </source>
</reference>
<evidence type="ECO:0000313" key="6">
    <source>
        <dbReference type="EMBL" id="KAJ57472.1"/>
    </source>
</evidence>
<organism evidence="6 7">
    <name type="scientific">Actibacterium mucosum KCTC 23349</name>
    <dbReference type="NCBI Taxonomy" id="1454373"/>
    <lineage>
        <taxon>Bacteria</taxon>
        <taxon>Pseudomonadati</taxon>
        <taxon>Pseudomonadota</taxon>
        <taxon>Alphaproteobacteria</taxon>
        <taxon>Rhodobacterales</taxon>
        <taxon>Roseobacteraceae</taxon>
        <taxon>Actibacterium</taxon>
    </lineage>
</organism>
<dbReference type="Pfam" id="PF00085">
    <property type="entry name" value="Thioredoxin"/>
    <property type="match status" value="1"/>
</dbReference>
<keyword evidence="1" id="KW-0813">Transport</keyword>
<dbReference type="Proteomes" id="UP000026249">
    <property type="component" value="Unassembled WGS sequence"/>
</dbReference>
<feature type="domain" description="Thioredoxin" evidence="5">
    <location>
        <begin position="5"/>
        <end position="128"/>
    </location>
</feature>
<dbReference type="PANTHER" id="PTHR45663:SF11">
    <property type="entry name" value="GEO12009P1"/>
    <property type="match status" value="1"/>
</dbReference>
<dbReference type="Pfam" id="PF14559">
    <property type="entry name" value="TPR_19"/>
    <property type="match status" value="1"/>
</dbReference>
<dbReference type="EMBL" id="JFKE01000001">
    <property type="protein sequence ID" value="KAJ57472.1"/>
    <property type="molecule type" value="Genomic_DNA"/>
</dbReference>
<dbReference type="OrthoDB" id="9790390at2"/>
<evidence type="ECO:0000256" key="2">
    <source>
        <dbReference type="ARBA" id="ARBA00022982"/>
    </source>
</evidence>
<dbReference type="Pfam" id="PF14561">
    <property type="entry name" value="TPR_20"/>
    <property type="match status" value="1"/>
</dbReference>
<dbReference type="InterPro" id="IPR011990">
    <property type="entry name" value="TPR-like_helical_dom_sf"/>
</dbReference>
<dbReference type="InterPro" id="IPR017937">
    <property type="entry name" value="Thioredoxin_CS"/>
</dbReference>
<evidence type="ECO:0000256" key="1">
    <source>
        <dbReference type="ARBA" id="ARBA00022448"/>
    </source>
</evidence>
<dbReference type="PANTHER" id="PTHR45663">
    <property type="entry name" value="GEO12009P1"/>
    <property type="match status" value="1"/>
</dbReference>
<sequence length="307" mass="32456">MLELGAENTSPADADLIKDVGEATFMQDVVEASRETPVIVDFWAPWCGPCKTLGPMLEAAVTAAGGRVKMAKIDVDQNQRLVQMLAQQGLPMQSIPTVVAFHNGQIADMFQGALPQSELTAFVDRVAALGGDGGLSEAIEAAEAMLAEGAASDAAQTFAAILGEDASNAAAYGGLIRAHLALNDLENAQQFLDGAPAELAETPEVEAARAQLELARQAADAGPVAELRSAVEANPDDMQTRLDLAQALHAAGDVSDAIDELLEMFRRDREWNDGAAKAQLFTIFDALKPEDPLVLSGRRRLSSMIFA</sequence>
<dbReference type="InterPro" id="IPR013766">
    <property type="entry name" value="Thioredoxin_domain"/>
</dbReference>
<keyword evidence="7" id="KW-1185">Reference proteome</keyword>
<dbReference type="Gene3D" id="3.40.30.10">
    <property type="entry name" value="Glutaredoxin"/>
    <property type="match status" value="1"/>
</dbReference>
<dbReference type="AlphaFoldDB" id="A0A037ZRK4"/>
<dbReference type="GO" id="GO:0006950">
    <property type="term" value="P:response to stress"/>
    <property type="evidence" value="ECO:0007669"/>
    <property type="project" value="UniProtKB-ARBA"/>
</dbReference>
<evidence type="ECO:0000259" key="5">
    <source>
        <dbReference type="PROSITE" id="PS51352"/>
    </source>
</evidence>
<evidence type="ECO:0000256" key="4">
    <source>
        <dbReference type="ARBA" id="ARBA00023284"/>
    </source>
</evidence>
<dbReference type="PRINTS" id="PR00421">
    <property type="entry name" value="THIOREDOXIN"/>
</dbReference>
<dbReference type="CDD" id="cd02947">
    <property type="entry name" value="TRX_family"/>
    <property type="match status" value="1"/>
</dbReference>